<dbReference type="Proteomes" id="UP000298714">
    <property type="component" value="Chromosome"/>
</dbReference>
<reference evidence="3" key="1">
    <citation type="submission" date="2019-04" db="EMBL/GenBank/DDBJ databases">
        <title>Complete genome sequence of Sphingomonas sp. W1-2-3.</title>
        <authorList>
            <person name="Im W.T."/>
        </authorList>
    </citation>
    <scope>NUCLEOTIDE SEQUENCE [LARGE SCALE GENOMIC DNA]</scope>
    <source>
        <strain evidence="3">W1-2-3</strain>
    </source>
</reference>
<organism evidence="2 3">
    <name type="scientific">Hankyongella ginsenosidimutans</name>
    <dbReference type="NCBI Taxonomy" id="1763828"/>
    <lineage>
        <taxon>Bacteria</taxon>
        <taxon>Pseudomonadati</taxon>
        <taxon>Pseudomonadota</taxon>
        <taxon>Alphaproteobacteria</taxon>
        <taxon>Sphingomonadales</taxon>
        <taxon>Sphingomonadaceae</taxon>
        <taxon>Hankyongella</taxon>
    </lineage>
</organism>
<name>A0A4D7C7E1_9SPHN</name>
<keyword evidence="3" id="KW-1185">Reference proteome</keyword>
<proteinExistence type="predicted"/>
<evidence type="ECO:0000313" key="3">
    <source>
        <dbReference type="Proteomes" id="UP000298714"/>
    </source>
</evidence>
<dbReference type="KEGG" id="hgn:E6W36_04730"/>
<evidence type="ECO:0000259" key="1">
    <source>
        <dbReference type="Pfam" id="PF12728"/>
    </source>
</evidence>
<dbReference type="InterPro" id="IPR041657">
    <property type="entry name" value="HTH_17"/>
</dbReference>
<sequence length="49" mass="5380">MTGLSKSKIYQLIASGDIEAAKVGRATVVFVDSLRSFLRSHCKQPRSRA</sequence>
<accession>A0A4D7C7E1</accession>
<dbReference type="Pfam" id="PF12728">
    <property type="entry name" value="HTH_17"/>
    <property type="match status" value="1"/>
</dbReference>
<protein>
    <submittedName>
        <fullName evidence="2">Helix-turn-helix domain-containing protein</fullName>
    </submittedName>
</protein>
<dbReference type="EMBL" id="CP039704">
    <property type="protein sequence ID" value="QCI79118.1"/>
    <property type="molecule type" value="Genomic_DNA"/>
</dbReference>
<feature type="domain" description="Helix-turn-helix" evidence="1">
    <location>
        <begin position="1"/>
        <end position="41"/>
    </location>
</feature>
<dbReference type="AlphaFoldDB" id="A0A4D7C7E1"/>
<gene>
    <name evidence="2" type="ORF">E6W36_04730</name>
</gene>
<evidence type="ECO:0000313" key="2">
    <source>
        <dbReference type="EMBL" id="QCI79118.1"/>
    </source>
</evidence>